<organism evidence="2 3">
    <name type="scientific">Croceibacterium selenioxidans</name>
    <dbReference type="NCBI Taxonomy" id="2838833"/>
    <lineage>
        <taxon>Bacteria</taxon>
        <taxon>Pseudomonadati</taxon>
        <taxon>Pseudomonadota</taxon>
        <taxon>Alphaproteobacteria</taxon>
        <taxon>Sphingomonadales</taxon>
        <taxon>Erythrobacteraceae</taxon>
        <taxon>Croceibacterium</taxon>
    </lineage>
</organism>
<dbReference type="RefSeq" id="WP_214536243.1">
    <property type="nucleotide sequence ID" value="NZ_JAHFVK010000002.1"/>
</dbReference>
<dbReference type="Gene3D" id="2.40.160.20">
    <property type="match status" value="1"/>
</dbReference>
<evidence type="ECO:0000256" key="1">
    <source>
        <dbReference type="HAMAP-Rule" id="MF_00775"/>
    </source>
</evidence>
<accession>A0ABS5W4H2</accession>
<protein>
    <recommendedName>
        <fullName evidence="1">UPF0311 protein KK137_09705</fullName>
    </recommendedName>
</protein>
<dbReference type="Pfam" id="PF11578">
    <property type="entry name" value="DUF3237"/>
    <property type="match status" value="1"/>
</dbReference>
<dbReference type="PANTHER" id="PTHR37315:SF1">
    <property type="entry name" value="UPF0311 PROTEIN BLR7842"/>
    <property type="match status" value="1"/>
</dbReference>
<comment type="similarity">
    <text evidence="1">Belongs to the UPF0311 family.</text>
</comment>
<keyword evidence="3" id="KW-1185">Reference proteome</keyword>
<reference evidence="2 3" key="1">
    <citation type="submission" date="2021-05" db="EMBL/GenBank/DDBJ databases">
        <title>Croceibacterium sp. LX-88 genome sequence.</title>
        <authorList>
            <person name="Luo X."/>
        </authorList>
    </citation>
    <scope>NUCLEOTIDE SEQUENCE [LARGE SCALE GENOMIC DNA]</scope>
    <source>
        <strain evidence="2 3">LX-88</strain>
    </source>
</reference>
<dbReference type="EMBL" id="JAHFVK010000002">
    <property type="protein sequence ID" value="MBT2134609.1"/>
    <property type="molecule type" value="Genomic_DNA"/>
</dbReference>
<dbReference type="InterPro" id="IPR020915">
    <property type="entry name" value="UPF0311"/>
</dbReference>
<proteinExistence type="inferred from homology"/>
<dbReference type="HAMAP" id="MF_00775">
    <property type="entry name" value="UPF0311"/>
    <property type="match status" value="1"/>
</dbReference>
<sequence>MDRPALDLAFHVRLDFGDGPRTRFVPGFKGFTRGFVSVVGGEVSGPRLKGRVVPHSGGDWPHIWPSGLIEFDANYMLEADDGTPIYIQNRGLAYSNPEAMARIEAGESVDPKETYCRITPRFEAPAGQHDWLNRTIFVGVAERRGSSTQFDYYAVT</sequence>
<gene>
    <name evidence="2" type="ORF">KK137_09705</name>
</gene>
<name>A0ABS5W4H2_9SPHN</name>
<dbReference type="Proteomes" id="UP000811255">
    <property type="component" value="Unassembled WGS sequence"/>
</dbReference>
<evidence type="ECO:0000313" key="3">
    <source>
        <dbReference type="Proteomes" id="UP000811255"/>
    </source>
</evidence>
<evidence type="ECO:0000313" key="2">
    <source>
        <dbReference type="EMBL" id="MBT2134609.1"/>
    </source>
</evidence>
<comment type="caution">
    <text evidence="2">The sequence shown here is derived from an EMBL/GenBank/DDBJ whole genome shotgun (WGS) entry which is preliminary data.</text>
</comment>
<dbReference type="PANTHER" id="PTHR37315">
    <property type="entry name" value="UPF0311 PROTEIN BLR7842"/>
    <property type="match status" value="1"/>
</dbReference>